<dbReference type="EMBL" id="GIFC01003613">
    <property type="protein sequence ID" value="MXU85696.1"/>
    <property type="molecule type" value="Transcribed_RNA"/>
</dbReference>
<evidence type="ECO:0000313" key="1">
    <source>
        <dbReference type="EMBL" id="MXU85696.1"/>
    </source>
</evidence>
<dbReference type="AlphaFoldDB" id="A0A6B0UBU3"/>
<protein>
    <submittedName>
        <fullName evidence="1">Putative secreted protein</fullName>
    </submittedName>
</protein>
<reference evidence="1" key="1">
    <citation type="submission" date="2019-12" db="EMBL/GenBank/DDBJ databases">
        <title>An insight into the sialome of adult female Ixodes ricinus ticks feeding for 6 days.</title>
        <authorList>
            <person name="Perner J."/>
            <person name="Ribeiro J.M.C."/>
        </authorList>
    </citation>
    <scope>NUCLEOTIDE SEQUENCE</scope>
    <source>
        <strain evidence="1">Semi-engorged</strain>
        <tissue evidence="1">Salivary glands</tissue>
    </source>
</reference>
<proteinExistence type="predicted"/>
<accession>A0A6B0UBU3</accession>
<sequence length="87" mass="9404">MMAASWRKAPGSIVPGFSVLMATSVLPFHNPYQTSPKFPLPSLRMSCTELRGISHSSRVSGDRSQTTGLGLGQAMVSLWHKPFAPSM</sequence>
<organism evidence="1">
    <name type="scientific">Ixodes ricinus</name>
    <name type="common">Common tick</name>
    <name type="synonym">Acarus ricinus</name>
    <dbReference type="NCBI Taxonomy" id="34613"/>
    <lineage>
        <taxon>Eukaryota</taxon>
        <taxon>Metazoa</taxon>
        <taxon>Ecdysozoa</taxon>
        <taxon>Arthropoda</taxon>
        <taxon>Chelicerata</taxon>
        <taxon>Arachnida</taxon>
        <taxon>Acari</taxon>
        <taxon>Parasitiformes</taxon>
        <taxon>Ixodida</taxon>
        <taxon>Ixodoidea</taxon>
        <taxon>Ixodidae</taxon>
        <taxon>Ixodinae</taxon>
        <taxon>Ixodes</taxon>
    </lineage>
</organism>
<name>A0A6B0UBU3_IXORI</name>